<dbReference type="SUPFAM" id="SSF50405">
    <property type="entry name" value="Actin-crosslinking proteins"/>
    <property type="match status" value="1"/>
</dbReference>
<evidence type="ECO:0000256" key="10">
    <source>
        <dbReference type="ARBA" id="ARBA00072064"/>
    </source>
</evidence>
<dbReference type="GO" id="GO:0005730">
    <property type="term" value="C:nucleolus"/>
    <property type="evidence" value="ECO:0007669"/>
    <property type="project" value="UniProtKB-SubCell"/>
</dbReference>
<dbReference type="InterPro" id="IPR010414">
    <property type="entry name" value="FRG1"/>
</dbReference>
<dbReference type="GO" id="GO:0051015">
    <property type="term" value="F:actin filament binding"/>
    <property type="evidence" value="ECO:0007669"/>
    <property type="project" value="TreeGrafter"/>
</dbReference>
<dbReference type="Gene3D" id="2.80.10.50">
    <property type="match status" value="1"/>
</dbReference>
<accession>A0A6F9DD28</accession>
<feature type="region of interest" description="Disordered" evidence="11">
    <location>
        <begin position="1"/>
        <end position="50"/>
    </location>
</feature>
<dbReference type="Pfam" id="PF06229">
    <property type="entry name" value="FRG1"/>
    <property type="match status" value="1"/>
</dbReference>
<evidence type="ECO:0000256" key="3">
    <source>
        <dbReference type="ARBA" id="ARBA00004604"/>
    </source>
</evidence>
<evidence type="ECO:0000256" key="7">
    <source>
        <dbReference type="ARBA" id="ARBA00022541"/>
    </source>
</evidence>
<keyword evidence="6" id="KW-0690">Ribosome biogenesis</keyword>
<dbReference type="InterPro" id="IPR008999">
    <property type="entry name" value="Actin-crosslinking"/>
</dbReference>
<keyword evidence="9" id="KW-0539">Nucleus</keyword>
<evidence type="ECO:0000256" key="6">
    <source>
        <dbReference type="ARBA" id="ARBA00022517"/>
    </source>
</evidence>
<evidence type="ECO:0000313" key="12">
    <source>
        <dbReference type="EMBL" id="CAB3247105.1"/>
    </source>
</evidence>
<dbReference type="GO" id="GO:0006364">
    <property type="term" value="P:rRNA processing"/>
    <property type="evidence" value="ECO:0007669"/>
    <property type="project" value="UniProtKB-KW"/>
</dbReference>
<dbReference type="GO" id="GO:0015030">
    <property type="term" value="C:Cajal body"/>
    <property type="evidence" value="ECO:0007669"/>
    <property type="project" value="UniProtKB-SubCell"/>
</dbReference>
<dbReference type="PANTHER" id="PTHR12928:SF0">
    <property type="entry name" value="FSHD REGION GENE 1"/>
    <property type="match status" value="1"/>
</dbReference>
<dbReference type="GO" id="GO:0071013">
    <property type="term" value="C:catalytic step 2 spliceosome"/>
    <property type="evidence" value="ECO:0007669"/>
    <property type="project" value="TreeGrafter"/>
</dbReference>
<proteinExistence type="evidence at transcript level"/>
<feature type="compositionally biased region" description="Basic and acidic residues" evidence="11">
    <location>
        <begin position="35"/>
        <end position="50"/>
    </location>
</feature>
<reference evidence="12" key="1">
    <citation type="submission" date="2020-04" db="EMBL/GenBank/DDBJ databases">
        <authorList>
            <person name="Neveu A P."/>
        </authorList>
    </citation>
    <scope>NUCLEOTIDE SEQUENCE</scope>
    <source>
        <tissue evidence="12">Whole embryo</tissue>
    </source>
</reference>
<comment type="similarity">
    <text evidence="4">Belongs to the FRG1 family.</text>
</comment>
<dbReference type="FunFam" id="2.80.10.50:FF:000061">
    <property type="entry name" value="Protein FRG1"/>
    <property type="match status" value="1"/>
</dbReference>
<comment type="subcellular location">
    <subcellularLocation>
        <location evidence="2">Cytoplasm</location>
    </subcellularLocation>
    <subcellularLocation>
        <location evidence="1">Nucleus</location>
        <location evidence="1">Cajal body</location>
    </subcellularLocation>
    <subcellularLocation>
        <location evidence="3">Nucleus</location>
        <location evidence="3">Nucleolus</location>
    </subcellularLocation>
</comment>
<dbReference type="GO" id="GO:0007517">
    <property type="term" value="P:muscle organ development"/>
    <property type="evidence" value="ECO:0007669"/>
    <property type="project" value="UniProtKB-KW"/>
</dbReference>
<keyword evidence="7" id="KW-0517">Myogenesis</keyword>
<organism evidence="12">
    <name type="scientific">Phallusia mammillata</name>
    <dbReference type="NCBI Taxonomy" id="59560"/>
    <lineage>
        <taxon>Eukaryota</taxon>
        <taxon>Metazoa</taxon>
        <taxon>Chordata</taxon>
        <taxon>Tunicata</taxon>
        <taxon>Ascidiacea</taxon>
        <taxon>Phlebobranchia</taxon>
        <taxon>Ascidiidae</taxon>
        <taxon>Phallusia</taxon>
    </lineage>
</organism>
<dbReference type="EMBL" id="LR785269">
    <property type="protein sequence ID" value="CAB3247105.1"/>
    <property type="molecule type" value="mRNA"/>
</dbReference>
<evidence type="ECO:0000256" key="11">
    <source>
        <dbReference type="SAM" id="MobiDB-lite"/>
    </source>
</evidence>
<evidence type="ECO:0000256" key="9">
    <source>
        <dbReference type="ARBA" id="ARBA00023242"/>
    </source>
</evidence>
<evidence type="ECO:0000256" key="2">
    <source>
        <dbReference type="ARBA" id="ARBA00004496"/>
    </source>
</evidence>
<gene>
    <name evidence="12" type="primary">Frg1</name>
</gene>
<evidence type="ECO:0000256" key="4">
    <source>
        <dbReference type="ARBA" id="ARBA00010878"/>
    </source>
</evidence>
<dbReference type="GO" id="GO:0055120">
    <property type="term" value="C:striated muscle dense body"/>
    <property type="evidence" value="ECO:0007669"/>
    <property type="project" value="TreeGrafter"/>
</dbReference>
<dbReference type="CDD" id="cd23338">
    <property type="entry name" value="beta-trefoil_FSCN_FRG1"/>
    <property type="match status" value="1"/>
</dbReference>
<dbReference type="AlphaFoldDB" id="A0A6F9DD28"/>
<protein>
    <recommendedName>
        <fullName evidence="10">Protein FRG1 homolog</fullName>
    </recommendedName>
</protein>
<keyword evidence="8" id="KW-0698">rRNA processing</keyword>
<dbReference type="PANTHER" id="PTHR12928">
    <property type="entry name" value="FRG1 PROTEIN"/>
    <property type="match status" value="1"/>
</dbReference>
<name>A0A6F9DD28_9ASCI</name>
<keyword evidence="5" id="KW-0963">Cytoplasm</keyword>
<evidence type="ECO:0000256" key="1">
    <source>
        <dbReference type="ARBA" id="ARBA00004408"/>
    </source>
</evidence>
<evidence type="ECO:0000256" key="8">
    <source>
        <dbReference type="ARBA" id="ARBA00022552"/>
    </source>
</evidence>
<sequence>MCDYQKVKTSKLVFKGEKRKTKEKKHKKSKRHKKEDKEKQKRDEEIAQDTKSHGGWWKATKIEEFKGTIAIEMGKHVYVCAMDNGMFTLGAPRPEGDGPDLPEQLTCVVVSDSKIALKTGFGKYLSVDRQNLIVGVSDAISIKEQWEPVFQEDKLALMAPNGCFVSCNSEGDLVATSRSAGSEEIIQIRSISEKPPDKKDDDTPVEEKNVLNMKECEVNYVKKFQSWQDQKLRLSEEDANRLDKAKTDGLLHEALLDRRSKMKSDRYCM</sequence>
<evidence type="ECO:0000256" key="5">
    <source>
        <dbReference type="ARBA" id="ARBA00022490"/>
    </source>
</evidence>
<feature type="compositionally biased region" description="Basic residues" evidence="11">
    <location>
        <begin position="17"/>
        <end position="34"/>
    </location>
</feature>